<feature type="compositionally biased region" description="Acidic residues" evidence="1">
    <location>
        <begin position="225"/>
        <end position="237"/>
    </location>
</feature>
<dbReference type="OrthoDB" id="277832at2759"/>
<dbReference type="InterPro" id="IPR019510">
    <property type="entry name" value="AKAP7-like_phosphoesterase"/>
</dbReference>
<evidence type="ECO:0000313" key="4">
    <source>
        <dbReference type="Proteomes" id="UP000015354"/>
    </source>
</evidence>
<gene>
    <name evidence="3" type="ORF">STCU_04852</name>
</gene>
<feature type="domain" description="A-kinase anchor protein 7-like phosphoesterase" evidence="2">
    <location>
        <begin position="305"/>
        <end position="584"/>
    </location>
</feature>
<dbReference type="AlphaFoldDB" id="S9VYT2"/>
<dbReference type="PANTHER" id="PTHR13360">
    <property type="entry name" value="ACTIVATING SIGNAL COINTEGRATOR 1 COMPLEX SUBUNIT 1"/>
    <property type="match status" value="1"/>
</dbReference>
<dbReference type="Gene3D" id="3.90.1140.10">
    <property type="entry name" value="Cyclic phosphodiesterase"/>
    <property type="match status" value="1"/>
</dbReference>
<dbReference type="GO" id="GO:0006355">
    <property type="term" value="P:regulation of DNA-templated transcription"/>
    <property type="evidence" value="ECO:0007669"/>
    <property type="project" value="TreeGrafter"/>
</dbReference>
<evidence type="ECO:0000313" key="3">
    <source>
        <dbReference type="EMBL" id="EPY28845.1"/>
    </source>
</evidence>
<dbReference type="EMBL" id="ATMH01004852">
    <property type="protein sequence ID" value="EPY28845.1"/>
    <property type="molecule type" value="Genomic_DNA"/>
</dbReference>
<keyword evidence="4" id="KW-1185">Reference proteome</keyword>
<dbReference type="PANTHER" id="PTHR13360:SF1">
    <property type="entry name" value="ACTIVATING SIGNAL COINTEGRATOR 1 COMPLEX SUBUNIT 1"/>
    <property type="match status" value="1"/>
</dbReference>
<dbReference type="Pfam" id="PF10469">
    <property type="entry name" value="AKAP7_NLS"/>
    <property type="match status" value="1"/>
</dbReference>
<protein>
    <recommendedName>
        <fullName evidence="2">A-kinase anchor protein 7-like phosphoesterase domain-containing protein</fullName>
    </recommendedName>
</protein>
<evidence type="ECO:0000256" key="1">
    <source>
        <dbReference type="SAM" id="MobiDB-lite"/>
    </source>
</evidence>
<evidence type="ECO:0000259" key="2">
    <source>
        <dbReference type="Pfam" id="PF10469"/>
    </source>
</evidence>
<dbReference type="GO" id="GO:0006307">
    <property type="term" value="P:DNA alkylation repair"/>
    <property type="evidence" value="ECO:0007669"/>
    <property type="project" value="InterPro"/>
</dbReference>
<organism evidence="3 4">
    <name type="scientific">Strigomonas culicis</name>
    <dbReference type="NCBI Taxonomy" id="28005"/>
    <lineage>
        <taxon>Eukaryota</taxon>
        <taxon>Discoba</taxon>
        <taxon>Euglenozoa</taxon>
        <taxon>Kinetoplastea</taxon>
        <taxon>Metakinetoplastina</taxon>
        <taxon>Trypanosomatida</taxon>
        <taxon>Trypanosomatidae</taxon>
        <taxon>Strigomonadinae</taxon>
        <taxon>Strigomonas</taxon>
    </lineage>
</organism>
<comment type="caution">
    <text evidence="3">The sequence shown here is derived from an EMBL/GenBank/DDBJ whole genome shotgun (WGS) entry which is preliminary data.</text>
</comment>
<dbReference type="GO" id="GO:0005634">
    <property type="term" value="C:nucleus"/>
    <property type="evidence" value="ECO:0007669"/>
    <property type="project" value="TreeGrafter"/>
</dbReference>
<dbReference type="InterPro" id="IPR009210">
    <property type="entry name" value="ASCC1"/>
</dbReference>
<name>S9VYT2_9TRYP</name>
<reference evidence="3 4" key="1">
    <citation type="journal article" date="2013" name="PLoS ONE">
        <title>Predicting the Proteins of Angomonas deanei, Strigomonas culicis and Their Respective Endosymbionts Reveals New Aspects of the Trypanosomatidae Family.</title>
        <authorList>
            <person name="Motta M.C."/>
            <person name="Martins A.C."/>
            <person name="de Souza S.S."/>
            <person name="Catta-Preta C.M."/>
            <person name="Silva R."/>
            <person name="Klein C.C."/>
            <person name="de Almeida L.G."/>
            <person name="de Lima Cunha O."/>
            <person name="Ciapina L.P."/>
            <person name="Brocchi M."/>
            <person name="Colabardini A.C."/>
            <person name="de Araujo Lima B."/>
            <person name="Machado C.R."/>
            <person name="de Almeida Soares C.M."/>
            <person name="Probst C.M."/>
            <person name="de Menezes C.B."/>
            <person name="Thompson C.E."/>
            <person name="Bartholomeu D.C."/>
            <person name="Gradia D.F."/>
            <person name="Pavoni D.P."/>
            <person name="Grisard E.C."/>
            <person name="Fantinatti-Garboggini F."/>
            <person name="Marchini F.K."/>
            <person name="Rodrigues-Luiz G.F."/>
            <person name="Wagner G."/>
            <person name="Goldman G.H."/>
            <person name="Fietto J.L."/>
            <person name="Elias M.C."/>
            <person name="Goldman M.H."/>
            <person name="Sagot M.F."/>
            <person name="Pereira M."/>
            <person name="Stoco P.H."/>
            <person name="de Mendonca-Neto R.P."/>
            <person name="Teixeira S.M."/>
            <person name="Maciel T.E."/>
            <person name="de Oliveira Mendes T.A."/>
            <person name="Urmenyi T.P."/>
            <person name="de Souza W."/>
            <person name="Schenkman S."/>
            <person name="de Vasconcelos A.T."/>
        </authorList>
    </citation>
    <scope>NUCLEOTIDE SEQUENCE [LARGE SCALE GENOMIC DNA]</scope>
</reference>
<accession>S9VYT2</accession>
<sequence length="599" mass="65400">MRFPLSSTPLSTRKRIEATLTSFLFLSLCYQQLVYCGRHGGPYRASLRSEQVPMTKEQAELVRREKQQDNDTRKALEAYYGGGRQHQRAVQLTRRKAPPAGRGGARRHGADTGSWVCPQCRKTSNDIRHVCAFCLAPEPAYIQQIRAPRGNKSGKAGASAAAAPCVLDRQAVVNCDPGARICTTALTQRHYRLIQEPVVDAQPLGQARKDRGKAPAAGHRQADGAEAEEEEESEAGDDDRAPGAGRGHVGAAAPSSAVYEDEPPCRPQAHTTETPPPDDAAEAGRQAPAPLERKRPATDLAPSRYTHFLSLPIGKIAPTGTDRNTVQADGAQLLQDMRDFIAEANAADGGDGPEAGDRSGKKSGRLTTDLVEAHTGRLHLTLLLLTLNTNEDVQFAKDLLTEVFAARWAQDPARRGDGLRVALQQLHVMPSRDQQERFYKAQAQRELTAERPVAYPEGNAAKASVVFMGVKDAGSLDRIHHLQDLLFETYQELLDTAPAAATADRAATPSPASAPREERNLLHLTLLNKKWRKENKHRNQTFDATALLQKFKDRALNVQDGNSGGQPFAVDTIELCRMSSDHHHSKNGPMYVVEAAIPL</sequence>
<proteinExistence type="predicted"/>
<dbReference type="Proteomes" id="UP000015354">
    <property type="component" value="Unassembled WGS sequence"/>
</dbReference>
<feature type="region of interest" description="Disordered" evidence="1">
    <location>
        <begin position="202"/>
        <end position="303"/>
    </location>
</feature>